<dbReference type="Pfam" id="PF00569">
    <property type="entry name" value="ZZ"/>
    <property type="match status" value="1"/>
</dbReference>
<dbReference type="InterPro" id="IPR000433">
    <property type="entry name" value="Znf_ZZ"/>
</dbReference>
<evidence type="ECO:0000256" key="4">
    <source>
        <dbReference type="PROSITE-ProRule" id="PRU00228"/>
    </source>
</evidence>
<dbReference type="GO" id="GO:0061630">
    <property type="term" value="F:ubiquitin protein ligase activity"/>
    <property type="evidence" value="ECO:0007669"/>
    <property type="project" value="TreeGrafter"/>
</dbReference>
<dbReference type="PANTHER" id="PTHR15898">
    <property type="entry name" value="BIFUNCTIONAL APOPTOSIS REGULATOR"/>
    <property type="match status" value="1"/>
</dbReference>
<keyword evidence="3" id="KW-0862">Zinc</keyword>
<keyword evidence="2 4" id="KW-0863">Zinc-finger</keyword>
<dbReference type="Pfam" id="PF00097">
    <property type="entry name" value="zf-C3HC4"/>
    <property type="match status" value="1"/>
</dbReference>
<feature type="compositionally biased region" description="Polar residues" evidence="5">
    <location>
        <begin position="400"/>
        <end position="411"/>
    </location>
</feature>
<organism evidence="8 9">
    <name type="scientific">Striga hermonthica</name>
    <name type="common">Purple witchweed</name>
    <name type="synonym">Buchnera hermonthica</name>
    <dbReference type="NCBI Taxonomy" id="68872"/>
    <lineage>
        <taxon>Eukaryota</taxon>
        <taxon>Viridiplantae</taxon>
        <taxon>Streptophyta</taxon>
        <taxon>Embryophyta</taxon>
        <taxon>Tracheophyta</taxon>
        <taxon>Spermatophyta</taxon>
        <taxon>Magnoliopsida</taxon>
        <taxon>eudicotyledons</taxon>
        <taxon>Gunneridae</taxon>
        <taxon>Pentapetalae</taxon>
        <taxon>asterids</taxon>
        <taxon>lamiids</taxon>
        <taxon>Lamiales</taxon>
        <taxon>Orobanchaceae</taxon>
        <taxon>Buchnereae</taxon>
        <taxon>Striga</taxon>
    </lineage>
</organism>
<dbReference type="Proteomes" id="UP001153555">
    <property type="component" value="Unassembled WGS sequence"/>
</dbReference>
<dbReference type="FunFam" id="3.30.60.90:FF:000014">
    <property type="entry name" value="E3 ubiquitin-protein ligase PRT1"/>
    <property type="match status" value="1"/>
</dbReference>
<proteinExistence type="predicted"/>
<dbReference type="PROSITE" id="PS50135">
    <property type="entry name" value="ZF_ZZ_2"/>
    <property type="match status" value="1"/>
</dbReference>
<dbReference type="PANTHER" id="PTHR15898:SF13">
    <property type="entry name" value="BIFUNCTIONAL APOPTOSIS REGULATOR"/>
    <property type="match status" value="1"/>
</dbReference>
<dbReference type="InterPro" id="IPR017907">
    <property type="entry name" value="Znf_RING_CS"/>
</dbReference>
<feature type="domain" description="RING-type" evidence="6">
    <location>
        <begin position="24"/>
        <end position="64"/>
    </location>
</feature>
<evidence type="ECO:0000256" key="1">
    <source>
        <dbReference type="ARBA" id="ARBA00022723"/>
    </source>
</evidence>
<dbReference type="PROSITE" id="PS00518">
    <property type="entry name" value="ZF_RING_1"/>
    <property type="match status" value="1"/>
</dbReference>
<dbReference type="PROSITE" id="PS50089">
    <property type="entry name" value="ZF_RING_2"/>
    <property type="match status" value="2"/>
</dbReference>
<evidence type="ECO:0000259" key="7">
    <source>
        <dbReference type="PROSITE" id="PS50135"/>
    </source>
</evidence>
<feature type="domain" description="RING-type" evidence="6">
    <location>
        <begin position="182"/>
        <end position="219"/>
    </location>
</feature>
<keyword evidence="9" id="KW-1185">Reference proteome</keyword>
<dbReference type="AlphaFoldDB" id="A0A9N7N1Y2"/>
<dbReference type="InterPro" id="IPR013083">
    <property type="entry name" value="Znf_RING/FYVE/PHD"/>
</dbReference>
<keyword evidence="1" id="KW-0479">Metal-binding</keyword>
<evidence type="ECO:0000313" key="8">
    <source>
        <dbReference type="EMBL" id="CAA0819877.1"/>
    </source>
</evidence>
<dbReference type="InterPro" id="IPR043145">
    <property type="entry name" value="Znf_ZZ_sf"/>
</dbReference>
<dbReference type="InterPro" id="IPR018957">
    <property type="entry name" value="Znf_C3HC4_RING-type"/>
</dbReference>
<feature type="domain" description="ZZ-type" evidence="7">
    <location>
        <begin position="293"/>
        <end position="357"/>
    </location>
</feature>
<evidence type="ECO:0000256" key="2">
    <source>
        <dbReference type="ARBA" id="ARBA00022771"/>
    </source>
</evidence>
<dbReference type="GO" id="GO:0043161">
    <property type="term" value="P:proteasome-mediated ubiquitin-dependent protein catabolic process"/>
    <property type="evidence" value="ECO:0007669"/>
    <property type="project" value="TreeGrafter"/>
</dbReference>
<dbReference type="Gene3D" id="3.30.60.90">
    <property type="match status" value="1"/>
</dbReference>
<evidence type="ECO:0000256" key="5">
    <source>
        <dbReference type="SAM" id="MobiDB-lite"/>
    </source>
</evidence>
<dbReference type="SMART" id="SM00291">
    <property type="entry name" value="ZnF_ZZ"/>
    <property type="match status" value="1"/>
</dbReference>
<dbReference type="InterPro" id="IPR001841">
    <property type="entry name" value="Znf_RING"/>
</dbReference>
<gene>
    <name evidence="8" type="ORF">SHERM_18130</name>
</gene>
<protein>
    <submittedName>
        <fullName evidence="8">E3 ubiquitin-protein ligase PRT1</fullName>
    </submittedName>
</protein>
<dbReference type="EMBL" id="CACSLK010019758">
    <property type="protein sequence ID" value="CAA0819877.1"/>
    <property type="molecule type" value="Genomic_DNA"/>
</dbReference>
<dbReference type="FunFam" id="3.30.40.10:FF:000489">
    <property type="entry name" value="E3 ubiquitin-protein ligase PRT1"/>
    <property type="match status" value="1"/>
</dbReference>
<dbReference type="Pfam" id="PF13920">
    <property type="entry name" value="zf-C3HC4_3"/>
    <property type="match status" value="1"/>
</dbReference>
<comment type="caution">
    <text evidence="8">The sequence shown here is derived from an EMBL/GenBank/DDBJ whole genome shotgun (WGS) entry which is preliminary data.</text>
</comment>
<feature type="region of interest" description="Disordered" evidence="5">
    <location>
        <begin position="396"/>
        <end position="427"/>
    </location>
</feature>
<dbReference type="SUPFAM" id="SSF57850">
    <property type="entry name" value="RING/U-box"/>
    <property type="match status" value="3"/>
</dbReference>
<evidence type="ECO:0000313" key="9">
    <source>
        <dbReference type="Proteomes" id="UP001153555"/>
    </source>
</evidence>
<dbReference type="Gene3D" id="3.30.40.10">
    <property type="entry name" value="Zinc/RING finger domain, C3HC4 (zinc finger)"/>
    <property type="match status" value="2"/>
</dbReference>
<name>A0A9N7N1Y2_STRHE</name>
<evidence type="ECO:0000256" key="3">
    <source>
        <dbReference type="ARBA" id="ARBA00022833"/>
    </source>
</evidence>
<dbReference type="GO" id="GO:0008270">
    <property type="term" value="F:zinc ion binding"/>
    <property type="evidence" value="ECO:0007669"/>
    <property type="project" value="UniProtKB-KW"/>
</dbReference>
<reference evidence="8" key="1">
    <citation type="submission" date="2019-12" db="EMBL/GenBank/DDBJ databases">
        <authorList>
            <person name="Scholes J."/>
        </authorList>
    </citation>
    <scope>NUCLEOTIDE SEQUENCE</scope>
</reference>
<evidence type="ECO:0000259" key="6">
    <source>
        <dbReference type="PROSITE" id="PS50089"/>
    </source>
</evidence>
<accession>A0A9N7N1Y2</accession>
<dbReference type="OrthoDB" id="6270329at2759"/>
<sequence length="427" mass="47596">MEHHQGIDEYGEQEGEEIPDEFQCCVCLDILYKPVVLACGHISCFWCVFKAMDTFQESHCPVCRNPFNHFPRICKLLHILLLKLYPSAYNRRERQVAEEEKVYGYASPKCEGDTINSQLSEELSEGHSLQVDSIVQSSSGRTSPSRLDATTNLTTSSSYTIVHNANGSVGQSNQVLLTDLQCAVCKELLCHPVVLNCGHVYCEACIDPHGSICKCPVCESAHPNGIPRVCLILEHFLEEHFPKEYLARKEYSRNFQSASPSGALVEKQEQSQCPPLLTIDDLSQLSDRGTKFHPHAGCDYCGMCPIIGLRYKCKDCVEKIGFDLCESCYNTSSKLPGRFNQQHTEEHKFEVIQAPYQRNIIMSLPDQFDPIANNSNNNPGTQVVYTIPLLPLDDDLENGVESTISSDNSLQDSEDDVASPDSSSNNG</sequence>
<dbReference type="SMART" id="SM00184">
    <property type="entry name" value="RING"/>
    <property type="match status" value="2"/>
</dbReference>